<dbReference type="Gene3D" id="2.60.120.620">
    <property type="entry name" value="q2cbj1_9rhob like domain"/>
    <property type="match status" value="1"/>
</dbReference>
<name>A0A6A6GSR3_VIRVR</name>
<proteinExistence type="predicted"/>
<dbReference type="OrthoDB" id="69177at2759"/>
<dbReference type="AlphaFoldDB" id="A0A6A6GSR3"/>
<gene>
    <name evidence="1" type="ORF">EV356DRAFT_497926</name>
</gene>
<organism evidence="1 2">
    <name type="scientific">Viridothelium virens</name>
    <name type="common">Speckled blister lichen</name>
    <name type="synonym">Trypethelium virens</name>
    <dbReference type="NCBI Taxonomy" id="1048519"/>
    <lineage>
        <taxon>Eukaryota</taxon>
        <taxon>Fungi</taxon>
        <taxon>Dikarya</taxon>
        <taxon>Ascomycota</taxon>
        <taxon>Pezizomycotina</taxon>
        <taxon>Dothideomycetes</taxon>
        <taxon>Dothideomycetes incertae sedis</taxon>
        <taxon>Trypetheliales</taxon>
        <taxon>Trypetheliaceae</taxon>
        <taxon>Viridothelium</taxon>
    </lineage>
</organism>
<reference evidence="1" key="1">
    <citation type="journal article" date="2020" name="Stud. Mycol.">
        <title>101 Dothideomycetes genomes: a test case for predicting lifestyles and emergence of pathogens.</title>
        <authorList>
            <person name="Haridas S."/>
            <person name="Albert R."/>
            <person name="Binder M."/>
            <person name="Bloem J."/>
            <person name="Labutti K."/>
            <person name="Salamov A."/>
            <person name="Andreopoulos B."/>
            <person name="Baker S."/>
            <person name="Barry K."/>
            <person name="Bills G."/>
            <person name="Bluhm B."/>
            <person name="Cannon C."/>
            <person name="Castanera R."/>
            <person name="Culley D."/>
            <person name="Daum C."/>
            <person name="Ezra D."/>
            <person name="Gonzalez J."/>
            <person name="Henrissat B."/>
            <person name="Kuo A."/>
            <person name="Liang C."/>
            <person name="Lipzen A."/>
            <person name="Lutzoni F."/>
            <person name="Magnuson J."/>
            <person name="Mondo S."/>
            <person name="Nolan M."/>
            <person name="Ohm R."/>
            <person name="Pangilinan J."/>
            <person name="Park H.-J."/>
            <person name="Ramirez L."/>
            <person name="Alfaro M."/>
            <person name="Sun H."/>
            <person name="Tritt A."/>
            <person name="Yoshinaga Y."/>
            <person name="Zwiers L.-H."/>
            <person name="Turgeon B."/>
            <person name="Goodwin S."/>
            <person name="Spatafora J."/>
            <person name="Crous P."/>
            <person name="Grigoriev I."/>
        </authorList>
    </citation>
    <scope>NUCLEOTIDE SEQUENCE</scope>
    <source>
        <strain evidence="1">Tuck. ex Michener</strain>
    </source>
</reference>
<evidence type="ECO:0000313" key="2">
    <source>
        <dbReference type="Proteomes" id="UP000800092"/>
    </source>
</evidence>
<protein>
    <submittedName>
        <fullName evidence="1">Uncharacterized protein</fullName>
    </submittedName>
</protein>
<evidence type="ECO:0000313" key="1">
    <source>
        <dbReference type="EMBL" id="KAF2228608.1"/>
    </source>
</evidence>
<dbReference type="Proteomes" id="UP000800092">
    <property type="component" value="Unassembled WGS sequence"/>
</dbReference>
<accession>A0A6A6GSR3</accession>
<dbReference type="EMBL" id="ML991906">
    <property type="protein sequence ID" value="KAF2228608.1"/>
    <property type="molecule type" value="Genomic_DNA"/>
</dbReference>
<keyword evidence="2" id="KW-1185">Reference proteome</keyword>
<sequence>MLFKYLRTNVIQNHKQPITTITMATLPSNFLSNPSANITKQLIDFSQTNLPEYAGRYAAILENVLSKEECDSLVSAAEHHSSSRWEQAQVNIGQGKQMLILDARRCGRIIWDDRDIVARIWARISGHLPELNTIYQRPLVTGPGPSKREETWQMTRLNERMRFLRYTSGDFFKGM</sequence>